<reference evidence="1" key="1">
    <citation type="journal article" date="2020" name="G3 (Bethesda)">
        <title>High-Quality Assemblies for Three Invasive Social Wasps from the &lt;i&gt;Vespula&lt;/i&gt; Genus.</title>
        <authorList>
            <person name="Harrop T.W.R."/>
            <person name="Guhlin J."/>
            <person name="McLaughlin G.M."/>
            <person name="Permina E."/>
            <person name="Stockwell P."/>
            <person name="Gilligan J."/>
            <person name="Le Lec M.F."/>
            <person name="Gruber M.A.M."/>
            <person name="Quinn O."/>
            <person name="Lovegrove M."/>
            <person name="Duncan E.J."/>
            <person name="Remnant E.J."/>
            <person name="Van Eeckhoven J."/>
            <person name="Graham B."/>
            <person name="Knapp R.A."/>
            <person name="Langford K.W."/>
            <person name="Kronenberg Z."/>
            <person name="Press M.O."/>
            <person name="Eacker S.M."/>
            <person name="Wilson-Rankin E.E."/>
            <person name="Purcell J."/>
            <person name="Lester P.J."/>
            <person name="Dearden P.K."/>
        </authorList>
    </citation>
    <scope>NUCLEOTIDE SEQUENCE</scope>
    <source>
        <strain evidence="1">Volc-1</strain>
    </source>
</reference>
<name>A0A834P2J1_VESPE</name>
<organism evidence="1 2">
    <name type="scientific">Vespula pensylvanica</name>
    <name type="common">Western yellow jacket</name>
    <name type="synonym">Wasp</name>
    <dbReference type="NCBI Taxonomy" id="30213"/>
    <lineage>
        <taxon>Eukaryota</taxon>
        <taxon>Metazoa</taxon>
        <taxon>Ecdysozoa</taxon>
        <taxon>Arthropoda</taxon>
        <taxon>Hexapoda</taxon>
        <taxon>Insecta</taxon>
        <taxon>Pterygota</taxon>
        <taxon>Neoptera</taxon>
        <taxon>Endopterygota</taxon>
        <taxon>Hymenoptera</taxon>
        <taxon>Apocrita</taxon>
        <taxon>Aculeata</taxon>
        <taxon>Vespoidea</taxon>
        <taxon>Vespidae</taxon>
        <taxon>Vespinae</taxon>
        <taxon>Vespula</taxon>
    </lineage>
</organism>
<keyword evidence="2" id="KW-1185">Reference proteome</keyword>
<dbReference type="EMBL" id="JACSDY010000006">
    <property type="protein sequence ID" value="KAF7425630.1"/>
    <property type="molecule type" value="Genomic_DNA"/>
</dbReference>
<protein>
    <submittedName>
        <fullName evidence="1">Uncharacterized protein</fullName>
    </submittedName>
</protein>
<proteinExistence type="predicted"/>
<dbReference type="AlphaFoldDB" id="A0A834P2J1"/>
<accession>A0A834P2J1</accession>
<dbReference type="Proteomes" id="UP000600918">
    <property type="component" value="Unassembled WGS sequence"/>
</dbReference>
<evidence type="ECO:0000313" key="2">
    <source>
        <dbReference type="Proteomes" id="UP000600918"/>
    </source>
</evidence>
<comment type="caution">
    <text evidence="1">The sequence shown here is derived from an EMBL/GenBank/DDBJ whole genome shotgun (WGS) entry which is preliminary data.</text>
</comment>
<sequence>MSFLLSVSNGLAEHIILPGNPRARKKERHNAGAGRRKLKREEQGKIITLGELSSQYITSERPWDLREYYAFSWKCVWICAFPGKRKVTGDYAVPTDGRSSTKEGHCRLGSNAIEAVDDDDNNNDNDNDTSPCLFLTWSLHAGSTSVAPPIIRWKFRQDLRRYTWQLGALYGIPWGTRNKSSIERGHVLFSNNKGNGG</sequence>
<gene>
    <name evidence="1" type="ORF">H0235_008068</name>
</gene>
<evidence type="ECO:0000313" key="1">
    <source>
        <dbReference type="EMBL" id="KAF7425630.1"/>
    </source>
</evidence>